<dbReference type="Pfam" id="PF00293">
    <property type="entry name" value="NUDIX"/>
    <property type="match status" value="1"/>
</dbReference>
<organism evidence="5 6">
    <name type="scientific">Vicia faba</name>
    <name type="common">Broad bean</name>
    <name type="synonym">Faba vulgaris</name>
    <dbReference type="NCBI Taxonomy" id="3906"/>
    <lineage>
        <taxon>Eukaryota</taxon>
        <taxon>Viridiplantae</taxon>
        <taxon>Streptophyta</taxon>
        <taxon>Embryophyta</taxon>
        <taxon>Tracheophyta</taxon>
        <taxon>Spermatophyta</taxon>
        <taxon>Magnoliopsida</taxon>
        <taxon>eudicotyledons</taxon>
        <taxon>Gunneridae</taxon>
        <taxon>Pentapetalae</taxon>
        <taxon>rosids</taxon>
        <taxon>fabids</taxon>
        <taxon>Fabales</taxon>
        <taxon>Fabaceae</taxon>
        <taxon>Papilionoideae</taxon>
        <taxon>50 kb inversion clade</taxon>
        <taxon>NPAAA clade</taxon>
        <taxon>Hologalegina</taxon>
        <taxon>IRL clade</taxon>
        <taxon>Fabeae</taxon>
        <taxon>Vicia</taxon>
    </lineage>
</organism>
<dbReference type="FunFam" id="3.40.630.30:FF:000016">
    <property type="entry name" value="nudix hydrolase 2"/>
    <property type="match status" value="1"/>
</dbReference>
<reference evidence="5 6" key="1">
    <citation type="submission" date="2023-01" db="EMBL/GenBank/DDBJ databases">
        <authorList>
            <person name="Kreplak J."/>
        </authorList>
    </citation>
    <scope>NUCLEOTIDE SEQUENCE [LARGE SCALE GENOMIC DNA]</scope>
</reference>
<dbReference type="InterPro" id="IPR040618">
    <property type="entry name" value="Pre-Nudix"/>
</dbReference>
<dbReference type="PROSITE" id="PS00893">
    <property type="entry name" value="NUDIX_BOX"/>
    <property type="match status" value="1"/>
</dbReference>
<dbReference type="PANTHER" id="PTHR13994:SF33">
    <property type="entry name" value="NUDIX FAMILY HYDROLASE"/>
    <property type="match status" value="1"/>
</dbReference>
<name>A0AAV0ZLV6_VICFA</name>
<keyword evidence="3" id="KW-0378">Hydrolase</keyword>
<dbReference type="Gene3D" id="3.90.79.10">
    <property type="entry name" value="Nucleoside Triphosphate Pyrophosphohydrolase"/>
    <property type="match status" value="1"/>
</dbReference>
<dbReference type="AlphaFoldDB" id="A0AAV0ZLV6"/>
<feature type="domain" description="Nudix hydrolase" evidence="4">
    <location>
        <begin position="171"/>
        <end position="302"/>
    </location>
</feature>
<evidence type="ECO:0000259" key="4">
    <source>
        <dbReference type="PROSITE" id="PS51462"/>
    </source>
</evidence>
<dbReference type="GO" id="GO:0035529">
    <property type="term" value="F:NADH pyrophosphatase activity"/>
    <property type="evidence" value="ECO:0007669"/>
    <property type="project" value="TreeGrafter"/>
</dbReference>
<protein>
    <recommendedName>
        <fullName evidence="4">Nudix hydrolase domain-containing protein</fullName>
    </recommendedName>
</protein>
<keyword evidence="6" id="KW-1185">Reference proteome</keyword>
<dbReference type="FunFam" id="3.90.79.10:FF:000015">
    <property type="entry name" value="Nudix hydrolase 8"/>
    <property type="match status" value="1"/>
</dbReference>
<gene>
    <name evidence="5" type="ORF">VFH_II103360</name>
</gene>
<dbReference type="InterPro" id="IPR003293">
    <property type="entry name" value="Nudix_hydrolase6-like"/>
</dbReference>
<sequence>MMRFRAITSKLYSSRLLPTSKPFLTPSSSPSVVPPLLARISHGSIIPKFQGNVLFPRVYMSSSSAALLDEEVRGSRNIGLLKGIEDQHGGVIINMEDSMNSYVFASMLEASISQWRKQGKKGVWIKLAREHSNLVAPAVEAGFEYHHAEPDHLMLVYWIPNTPNTIPANASHRISIGAFVINTKMEVLVVQEKNGRFSGKGIWKLPTGAVNEGEDVCAAAIREVKEETGIETEFVEILAFRERHRCFFQKSEILFICMLQPRSFNIESQVSEIEAAQWMAIDDYVAQPFVQENELFNFLTKVGLSKLDGKYCGFSTMLTSTSCNKKSHVYINTKDSAHL</sequence>
<dbReference type="EMBL" id="OX451737">
    <property type="protein sequence ID" value="CAI8597909.1"/>
    <property type="molecule type" value="Genomic_DNA"/>
</dbReference>
<dbReference type="Pfam" id="PF18290">
    <property type="entry name" value="Nudix_hydro"/>
    <property type="match status" value="1"/>
</dbReference>
<evidence type="ECO:0000256" key="1">
    <source>
        <dbReference type="ARBA" id="ARBA00005582"/>
    </source>
</evidence>
<dbReference type="PRINTS" id="PR01356">
    <property type="entry name" value="GFGPROTEIN"/>
</dbReference>
<dbReference type="PROSITE" id="PS51462">
    <property type="entry name" value="NUDIX"/>
    <property type="match status" value="1"/>
</dbReference>
<dbReference type="GO" id="GO:0047631">
    <property type="term" value="F:ADP-ribose diphosphatase activity"/>
    <property type="evidence" value="ECO:0007669"/>
    <property type="project" value="TreeGrafter"/>
</dbReference>
<dbReference type="CDD" id="cd04670">
    <property type="entry name" value="NUDIX_ASFGF2_Nudt6"/>
    <property type="match status" value="1"/>
</dbReference>
<comment type="similarity">
    <text evidence="1">Belongs to the Nudix hydrolase family.</text>
</comment>
<dbReference type="InterPro" id="IPR020084">
    <property type="entry name" value="NUDIX_hydrolase_CS"/>
</dbReference>
<keyword evidence="2" id="KW-0479">Metal-binding</keyword>
<accession>A0AAV0ZLV6</accession>
<proteinExistence type="inferred from homology"/>
<evidence type="ECO:0000256" key="3">
    <source>
        <dbReference type="ARBA" id="ARBA00022801"/>
    </source>
</evidence>
<evidence type="ECO:0000313" key="6">
    <source>
        <dbReference type="Proteomes" id="UP001157006"/>
    </source>
</evidence>
<dbReference type="GO" id="GO:0046872">
    <property type="term" value="F:metal ion binding"/>
    <property type="evidence" value="ECO:0007669"/>
    <property type="project" value="UniProtKB-KW"/>
</dbReference>
<dbReference type="Gene3D" id="3.40.630.30">
    <property type="match status" value="1"/>
</dbReference>
<evidence type="ECO:0000313" key="5">
    <source>
        <dbReference type="EMBL" id="CAI8597909.1"/>
    </source>
</evidence>
<dbReference type="InterPro" id="IPR000086">
    <property type="entry name" value="NUDIX_hydrolase_dom"/>
</dbReference>
<dbReference type="SUPFAM" id="SSF55811">
    <property type="entry name" value="Nudix"/>
    <property type="match status" value="1"/>
</dbReference>
<dbReference type="Proteomes" id="UP001157006">
    <property type="component" value="Chromosome 2"/>
</dbReference>
<dbReference type="GO" id="GO:0051287">
    <property type="term" value="F:NAD binding"/>
    <property type="evidence" value="ECO:0007669"/>
    <property type="project" value="TreeGrafter"/>
</dbReference>
<evidence type="ECO:0000256" key="2">
    <source>
        <dbReference type="ARBA" id="ARBA00022723"/>
    </source>
</evidence>
<dbReference type="InterPro" id="IPR015797">
    <property type="entry name" value="NUDIX_hydrolase-like_dom_sf"/>
</dbReference>
<dbReference type="PANTHER" id="PTHR13994">
    <property type="entry name" value="NUDIX HYDROLASE RELATED"/>
    <property type="match status" value="1"/>
</dbReference>